<evidence type="ECO:0000313" key="7">
    <source>
        <dbReference type="EMBL" id="GFY77965.1"/>
    </source>
</evidence>
<evidence type="ECO:0000256" key="4">
    <source>
        <dbReference type="ARBA" id="ARBA00023242"/>
    </source>
</evidence>
<dbReference type="SMART" id="SM00353">
    <property type="entry name" value="HLH"/>
    <property type="match status" value="1"/>
</dbReference>
<sequence length="253" mass="29241">MEPNSEYMAPTDKRRASKPLIERRRRERINKYLSELVKMVSAPGRTSENRTTRMQKAQILEMTVDYVRKVQENRLHPQMPPYNVRDTSFQEGYQSCVDEIYNFIQKTLERGPSEERLCKSLLHYLSRKHKSESSSRRIPPSSTITSSSNFNEELNQLKSEVYSSTRHKVFEKENNVLNSGYFKVDSPITNSSPSHSLPSSEDDSISNVYELDCSMSGKPIESGPRVLAQNNINNNINNNIVCNTEPNAMWRPW</sequence>
<evidence type="ECO:0000313" key="8">
    <source>
        <dbReference type="Proteomes" id="UP000886998"/>
    </source>
</evidence>
<comment type="subcellular location">
    <subcellularLocation>
        <location evidence="1">Nucleus</location>
    </subcellularLocation>
</comment>
<keyword evidence="2" id="KW-0805">Transcription regulation</keyword>
<dbReference type="EMBL" id="BMAV01022743">
    <property type="protein sequence ID" value="GFY77965.1"/>
    <property type="molecule type" value="Genomic_DNA"/>
</dbReference>
<keyword evidence="3" id="KW-0804">Transcription</keyword>
<feature type="region of interest" description="Disordered" evidence="5">
    <location>
        <begin position="1"/>
        <end position="20"/>
    </location>
</feature>
<dbReference type="InterPro" id="IPR011598">
    <property type="entry name" value="bHLH_dom"/>
</dbReference>
<keyword evidence="4" id="KW-0539">Nucleus</keyword>
<dbReference type="Pfam" id="PF00010">
    <property type="entry name" value="HLH"/>
    <property type="match status" value="1"/>
</dbReference>
<keyword evidence="8" id="KW-1185">Reference proteome</keyword>
<dbReference type="InterPro" id="IPR036638">
    <property type="entry name" value="HLH_DNA-bd_sf"/>
</dbReference>
<dbReference type="AlphaFoldDB" id="A0A8X6YRP4"/>
<protein>
    <submittedName>
        <fullName evidence="7">BHLH domain-containing protein</fullName>
    </submittedName>
</protein>
<organism evidence="7 8">
    <name type="scientific">Trichonephila inaurata madagascariensis</name>
    <dbReference type="NCBI Taxonomy" id="2747483"/>
    <lineage>
        <taxon>Eukaryota</taxon>
        <taxon>Metazoa</taxon>
        <taxon>Ecdysozoa</taxon>
        <taxon>Arthropoda</taxon>
        <taxon>Chelicerata</taxon>
        <taxon>Arachnida</taxon>
        <taxon>Araneae</taxon>
        <taxon>Araneomorphae</taxon>
        <taxon>Entelegynae</taxon>
        <taxon>Araneoidea</taxon>
        <taxon>Nephilidae</taxon>
        <taxon>Trichonephila</taxon>
        <taxon>Trichonephila inaurata</taxon>
    </lineage>
</organism>
<evidence type="ECO:0000256" key="3">
    <source>
        <dbReference type="ARBA" id="ARBA00023163"/>
    </source>
</evidence>
<dbReference type="Gene3D" id="4.10.280.10">
    <property type="entry name" value="Helix-loop-helix DNA-binding domain"/>
    <property type="match status" value="1"/>
</dbReference>
<reference evidence="7" key="1">
    <citation type="submission" date="2020-08" db="EMBL/GenBank/DDBJ databases">
        <title>Multicomponent nature underlies the extraordinary mechanical properties of spider dragline silk.</title>
        <authorList>
            <person name="Kono N."/>
            <person name="Nakamura H."/>
            <person name="Mori M."/>
            <person name="Yoshida Y."/>
            <person name="Ohtoshi R."/>
            <person name="Malay A.D."/>
            <person name="Moran D.A.P."/>
            <person name="Tomita M."/>
            <person name="Numata K."/>
            <person name="Arakawa K."/>
        </authorList>
    </citation>
    <scope>NUCLEOTIDE SEQUENCE</scope>
</reference>
<feature type="compositionally biased region" description="Low complexity" evidence="5">
    <location>
        <begin position="136"/>
        <end position="148"/>
    </location>
</feature>
<gene>
    <name evidence="7" type="primary">AVEN_82538_1</name>
    <name evidence="7" type="ORF">TNIN_243001</name>
</gene>
<dbReference type="InterPro" id="IPR050370">
    <property type="entry name" value="HES_HEY"/>
</dbReference>
<feature type="region of interest" description="Disordered" evidence="5">
    <location>
        <begin position="129"/>
        <end position="150"/>
    </location>
</feature>
<name>A0A8X6YRP4_9ARAC</name>
<evidence type="ECO:0000259" key="6">
    <source>
        <dbReference type="PROSITE" id="PS50888"/>
    </source>
</evidence>
<dbReference type="PANTHER" id="PTHR10985">
    <property type="entry name" value="BASIC HELIX-LOOP-HELIX TRANSCRIPTION FACTOR, HES-RELATED"/>
    <property type="match status" value="1"/>
</dbReference>
<dbReference type="SUPFAM" id="SSF47459">
    <property type="entry name" value="HLH, helix-loop-helix DNA-binding domain"/>
    <property type="match status" value="1"/>
</dbReference>
<proteinExistence type="predicted"/>
<accession>A0A8X6YRP4</accession>
<feature type="domain" description="BHLH" evidence="6">
    <location>
        <begin position="13"/>
        <end position="70"/>
    </location>
</feature>
<dbReference type="OrthoDB" id="6085656at2759"/>
<comment type="caution">
    <text evidence="7">The sequence shown here is derived from an EMBL/GenBank/DDBJ whole genome shotgun (WGS) entry which is preliminary data.</text>
</comment>
<dbReference type="GO" id="GO:0046983">
    <property type="term" value="F:protein dimerization activity"/>
    <property type="evidence" value="ECO:0007669"/>
    <property type="project" value="InterPro"/>
</dbReference>
<dbReference type="PROSITE" id="PS50888">
    <property type="entry name" value="BHLH"/>
    <property type="match status" value="1"/>
</dbReference>
<evidence type="ECO:0000256" key="1">
    <source>
        <dbReference type="ARBA" id="ARBA00004123"/>
    </source>
</evidence>
<evidence type="ECO:0000256" key="2">
    <source>
        <dbReference type="ARBA" id="ARBA00023015"/>
    </source>
</evidence>
<evidence type="ECO:0000256" key="5">
    <source>
        <dbReference type="SAM" id="MobiDB-lite"/>
    </source>
</evidence>
<dbReference type="Proteomes" id="UP000886998">
    <property type="component" value="Unassembled WGS sequence"/>
</dbReference>
<dbReference type="GO" id="GO:0005634">
    <property type="term" value="C:nucleus"/>
    <property type="evidence" value="ECO:0007669"/>
    <property type="project" value="UniProtKB-SubCell"/>
</dbReference>